<gene>
    <name evidence="1" type="ORF">GCM10012275_53170</name>
</gene>
<evidence type="ECO:0000313" key="1">
    <source>
        <dbReference type="EMBL" id="GGM75803.1"/>
    </source>
</evidence>
<dbReference type="EMBL" id="BMMK01000035">
    <property type="protein sequence ID" value="GGM75803.1"/>
    <property type="molecule type" value="Genomic_DNA"/>
</dbReference>
<accession>A0A8J3CJ13</accession>
<reference evidence="1" key="2">
    <citation type="submission" date="2020-09" db="EMBL/GenBank/DDBJ databases">
        <authorList>
            <person name="Sun Q."/>
            <person name="Zhou Y."/>
        </authorList>
    </citation>
    <scope>NUCLEOTIDE SEQUENCE</scope>
    <source>
        <strain evidence="1">CGMCC 4.5737</strain>
    </source>
</reference>
<dbReference type="Proteomes" id="UP000637578">
    <property type="component" value="Unassembled WGS sequence"/>
</dbReference>
<comment type="caution">
    <text evidence="1">The sequence shown here is derived from an EMBL/GenBank/DDBJ whole genome shotgun (WGS) entry which is preliminary data.</text>
</comment>
<evidence type="ECO:0000313" key="2">
    <source>
        <dbReference type="Proteomes" id="UP000637578"/>
    </source>
</evidence>
<dbReference type="AlphaFoldDB" id="A0A8J3CJ13"/>
<protein>
    <submittedName>
        <fullName evidence="1">Uncharacterized protein</fullName>
    </submittedName>
</protein>
<reference evidence="1" key="1">
    <citation type="journal article" date="2014" name="Int. J. Syst. Evol. Microbiol.">
        <title>Complete genome sequence of Corynebacterium casei LMG S-19264T (=DSM 44701T), isolated from a smear-ripened cheese.</title>
        <authorList>
            <consortium name="US DOE Joint Genome Institute (JGI-PGF)"/>
            <person name="Walter F."/>
            <person name="Albersmeier A."/>
            <person name="Kalinowski J."/>
            <person name="Ruckert C."/>
        </authorList>
    </citation>
    <scope>NUCLEOTIDE SEQUENCE</scope>
    <source>
        <strain evidence="1">CGMCC 4.5737</strain>
    </source>
</reference>
<organism evidence="1 2">
    <name type="scientific">Longimycelium tulufanense</name>
    <dbReference type="NCBI Taxonomy" id="907463"/>
    <lineage>
        <taxon>Bacteria</taxon>
        <taxon>Bacillati</taxon>
        <taxon>Actinomycetota</taxon>
        <taxon>Actinomycetes</taxon>
        <taxon>Pseudonocardiales</taxon>
        <taxon>Pseudonocardiaceae</taxon>
        <taxon>Longimycelium</taxon>
    </lineage>
</organism>
<name>A0A8J3CJ13_9PSEU</name>
<keyword evidence="2" id="KW-1185">Reference proteome</keyword>
<proteinExistence type="predicted"/>
<sequence>MAESIREDQVELLIDLMIDVDRLMPSLMPEPGHEEAYHKAAARLDRTKNNSTDAEYFTALCRFAS</sequence>